<comment type="caution">
    <text evidence="1">The sequence shown here is derived from an EMBL/GenBank/DDBJ whole genome shotgun (WGS) entry which is preliminary data.</text>
</comment>
<reference evidence="1 2" key="1">
    <citation type="submission" date="2015-03" db="EMBL/GenBank/DDBJ databases">
        <authorList>
            <person name="Lepp D."/>
            <person name="Hassan Y.I."/>
            <person name="Li X.-Z."/>
            <person name="Zhou T."/>
        </authorList>
    </citation>
    <scope>NUCLEOTIDE SEQUENCE [LARGE SCALE GENOMIC DNA]</scope>
    <source>
        <strain evidence="1 2">Cr7-05</strain>
    </source>
</reference>
<evidence type="ECO:0000313" key="2">
    <source>
        <dbReference type="Proteomes" id="UP000033519"/>
    </source>
</evidence>
<name>A0ABR5DX62_9HYPH</name>
<sequence length="163" mass="18410">MHDLAMIEFFLAAMFDDDRLTIGSTAIGKASATEISAELDFGLQHACACAIGQFDPPRWHNRGGPRFRSRPQHRHTIQARSPASRYWAGSMGRDARSSGDDLVADHLREGIKHTAAHMLDITEQLLRRPDTASTYSTKLELRLRQILFCEERTKPCIERHKPA</sequence>
<proteinExistence type="predicted"/>
<dbReference type="Proteomes" id="UP000033519">
    <property type="component" value="Unassembled WGS sequence"/>
</dbReference>
<keyword evidence="2" id="KW-1185">Reference proteome</keyword>
<accession>A0ABR5DX62</accession>
<organism evidence="1 2">
    <name type="scientific">Devosia psychrophila</name>
    <dbReference type="NCBI Taxonomy" id="728005"/>
    <lineage>
        <taxon>Bacteria</taxon>
        <taxon>Pseudomonadati</taxon>
        <taxon>Pseudomonadota</taxon>
        <taxon>Alphaproteobacteria</taxon>
        <taxon>Hyphomicrobiales</taxon>
        <taxon>Devosiaceae</taxon>
        <taxon>Devosia</taxon>
    </lineage>
</organism>
<gene>
    <name evidence="1" type="ORF">WH91_12260</name>
</gene>
<dbReference type="EMBL" id="LAPV01000129">
    <property type="protein sequence ID" value="KKC32603.1"/>
    <property type="molecule type" value="Genomic_DNA"/>
</dbReference>
<protein>
    <submittedName>
        <fullName evidence="1">Uncharacterized protein</fullName>
    </submittedName>
</protein>
<evidence type="ECO:0000313" key="1">
    <source>
        <dbReference type="EMBL" id="KKC32603.1"/>
    </source>
</evidence>